<feature type="signal peptide" evidence="1">
    <location>
        <begin position="1"/>
        <end position="25"/>
    </location>
</feature>
<protein>
    <recommendedName>
        <fullName evidence="4">Lipoprotein</fullName>
    </recommendedName>
</protein>
<evidence type="ECO:0008006" key="4">
    <source>
        <dbReference type="Google" id="ProtNLM"/>
    </source>
</evidence>
<evidence type="ECO:0000313" key="2">
    <source>
        <dbReference type="EMBL" id="PRQ01987.1"/>
    </source>
</evidence>
<dbReference type="EMBL" id="PVNL01000115">
    <property type="protein sequence ID" value="PRQ01987.1"/>
    <property type="molecule type" value="Genomic_DNA"/>
</dbReference>
<dbReference type="Proteomes" id="UP000238823">
    <property type="component" value="Unassembled WGS sequence"/>
</dbReference>
<accession>A0A2S9YA56</accession>
<sequence length="184" mass="20448">MRRRLPLWSFIARLSLSGLSLSALSGCNLSVYPIHSFVEAPADASCKTLGTALRESSWGVEQYLTLDETWILHAEPPRKTPSRTEYRWGPASAWALRLDCGEDLGTEGYLVPVRNCRSGGRVFGIVDPADIRAIYPDLALGTRCGFTLLSKRIDGHWEQHYYSSDVQPSMRPLLLSAPREEAGP</sequence>
<evidence type="ECO:0000256" key="1">
    <source>
        <dbReference type="SAM" id="SignalP"/>
    </source>
</evidence>
<gene>
    <name evidence="2" type="ORF">ENSA7_56540</name>
</gene>
<dbReference type="RefSeq" id="WP_106092531.1">
    <property type="nucleotide sequence ID" value="NZ_PVNL01000115.1"/>
</dbReference>
<feature type="chain" id="PRO_5015516518" description="Lipoprotein" evidence="1">
    <location>
        <begin position="26"/>
        <end position="184"/>
    </location>
</feature>
<keyword evidence="1" id="KW-0732">Signal</keyword>
<organism evidence="2 3">
    <name type="scientific">Enhygromyxa salina</name>
    <dbReference type="NCBI Taxonomy" id="215803"/>
    <lineage>
        <taxon>Bacteria</taxon>
        <taxon>Pseudomonadati</taxon>
        <taxon>Myxococcota</taxon>
        <taxon>Polyangia</taxon>
        <taxon>Nannocystales</taxon>
        <taxon>Nannocystaceae</taxon>
        <taxon>Enhygromyxa</taxon>
    </lineage>
</organism>
<dbReference type="PROSITE" id="PS51257">
    <property type="entry name" value="PROKAR_LIPOPROTEIN"/>
    <property type="match status" value="1"/>
</dbReference>
<proteinExistence type="predicted"/>
<evidence type="ECO:0000313" key="3">
    <source>
        <dbReference type="Proteomes" id="UP000238823"/>
    </source>
</evidence>
<comment type="caution">
    <text evidence="2">The sequence shown here is derived from an EMBL/GenBank/DDBJ whole genome shotgun (WGS) entry which is preliminary data.</text>
</comment>
<name>A0A2S9YA56_9BACT</name>
<reference evidence="2 3" key="1">
    <citation type="submission" date="2018-03" db="EMBL/GenBank/DDBJ databases">
        <title>Draft Genome Sequences of the Obligatory Marine Myxobacteria Enhygromyxa salina SWB007.</title>
        <authorList>
            <person name="Poehlein A."/>
            <person name="Moghaddam J.A."/>
            <person name="Harms H."/>
            <person name="Alanjari M."/>
            <person name="Koenig G.M."/>
            <person name="Daniel R."/>
            <person name="Schaeberle T.F."/>
        </authorList>
    </citation>
    <scope>NUCLEOTIDE SEQUENCE [LARGE SCALE GENOMIC DNA]</scope>
    <source>
        <strain evidence="2 3">SWB007</strain>
    </source>
</reference>
<dbReference type="AlphaFoldDB" id="A0A2S9YA56"/>